<sequence>MKPPARTRNKPNLSLPTDGPGRLSCRWNKVEQRTLRDALLKLAGTAAADTEIDYGFLRKRLPKRSVAEIHSVVDTLKDKAITNAAVKLRKRRRDERAARKPIEEWAHLASSLAGTLEGTIETAFSQVLSVSSTEPCSLKNCDPPRDFKSSTSFGPPVRIVPLKPATHSPTRAPSAAPSRTLSPRTPQNAVCPPQKKPGTSLPSASPPTSGPPASGKAPPSSEIHTSLLPSEDHPSALGRPSSSARSDPAAGLEGRAQHPQRVMEVKQIVDFERIYNYLSLIQKPKEESRLTSMESAIVLDLLMSLPEELLLLDCKGLHNHMMKMYRGLTAPVDSVTATQLLSELKGGGRTPAAEASGGAAAEEDRPPAESSSDQSQDSNKSKTVPPLNPFMVPLSLLVRKEESTDWESCGGV</sequence>
<evidence type="ECO:0008006" key="4">
    <source>
        <dbReference type="Google" id="ProtNLM"/>
    </source>
</evidence>
<name>A0A437CD98_ORYJA</name>
<feature type="region of interest" description="Disordered" evidence="1">
    <location>
        <begin position="134"/>
        <end position="258"/>
    </location>
</feature>
<organism evidence="2 3">
    <name type="scientific">Oryzias javanicus</name>
    <name type="common">Javanese ricefish</name>
    <name type="synonym">Aplocheilus javanicus</name>
    <dbReference type="NCBI Taxonomy" id="123683"/>
    <lineage>
        <taxon>Eukaryota</taxon>
        <taxon>Metazoa</taxon>
        <taxon>Chordata</taxon>
        <taxon>Craniata</taxon>
        <taxon>Vertebrata</taxon>
        <taxon>Euteleostomi</taxon>
        <taxon>Actinopterygii</taxon>
        <taxon>Neopterygii</taxon>
        <taxon>Teleostei</taxon>
        <taxon>Neoteleostei</taxon>
        <taxon>Acanthomorphata</taxon>
        <taxon>Ovalentaria</taxon>
        <taxon>Atherinomorphae</taxon>
        <taxon>Beloniformes</taxon>
        <taxon>Adrianichthyidae</taxon>
        <taxon>Oryziinae</taxon>
        <taxon>Oryzias</taxon>
    </lineage>
</organism>
<gene>
    <name evidence="2" type="ORF">OJAV_G00178830</name>
</gene>
<dbReference type="InterPro" id="IPR021281">
    <property type="entry name" value="SNAPC2"/>
</dbReference>
<feature type="compositionally biased region" description="Polar residues" evidence="1">
    <location>
        <begin position="167"/>
        <end position="188"/>
    </location>
</feature>
<feature type="compositionally biased region" description="Low complexity" evidence="1">
    <location>
        <begin position="239"/>
        <end position="250"/>
    </location>
</feature>
<dbReference type="Proteomes" id="UP000283210">
    <property type="component" value="Chromosome 18"/>
</dbReference>
<accession>A0A437CD98</accession>
<feature type="compositionally biased region" description="Low complexity" evidence="1">
    <location>
        <begin position="370"/>
        <end position="382"/>
    </location>
</feature>
<feature type="region of interest" description="Disordered" evidence="1">
    <location>
        <begin position="1"/>
        <end position="22"/>
    </location>
</feature>
<proteinExistence type="predicted"/>
<protein>
    <recommendedName>
        <fullName evidence="4">snRNA-activating protein complex subunit 2</fullName>
    </recommendedName>
</protein>
<reference evidence="2 3" key="2">
    <citation type="submission" date="2019-01" db="EMBL/GenBank/DDBJ databases">
        <title>A chromosome length genome reference of the Java medaka (oryzias javanicus).</title>
        <authorList>
            <person name="Herpin A."/>
            <person name="Takehana Y."/>
            <person name="Naruse K."/>
            <person name="Ansai S."/>
            <person name="Kawaguchi M."/>
        </authorList>
    </citation>
    <scope>NUCLEOTIDE SEQUENCE [LARGE SCALE GENOMIC DNA]</scope>
    <source>
        <strain evidence="2">RS831</strain>
        <tissue evidence="2">Whole body</tissue>
    </source>
</reference>
<dbReference type="Pfam" id="PF11035">
    <property type="entry name" value="SNAPC2"/>
    <property type="match status" value="1"/>
</dbReference>
<evidence type="ECO:0000313" key="3">
    <source>
        <dbReference type="Proteomes" id="UP000283210"/>
    </source>
</evidence>
<dbReference type="OrthoDB" id="5990578at2759"/>
<dbReference type="EMBL" id="CM012454">
    <property type="protein sequence ID" value="RVE60223.1"/>
    <property type="molecule type" value="Genomic_DNA"/>
</dbReference>
<feature type="compositionally biased region" description="Low complexity" evidence="1">
    <location>
        <begin position="211"/>
        <end position="221"/>
    </location>
</feature>
<keyword evidence="3" id="KW-1185">Reference proteome</keyword>
<dbReference type="GO" id="GO:0016604">
    <property type="term" value="C:nuclear body"/>
    <property type="evidence" value="ECO:0007669"/>
    <property type="project" value="TreeGrafter"/>
</dbReference>
<dbReference type="GO" id="GO:0009301">
    <property type="term" value="P:snRNA transcription"/>
    <property type="evidence" value="ECO:0007669"/>
    <property type="project" value="InterPro"/>
</dbReference>
<evidence type="ECO:0000313" key="2">
    <source>
        <dbReference type="EMBL" id="RVE60223.1"/>
    </source>
</evidence>
<dbReference type="GO" id="GO:0016251">
    <property type="term" value="F:RNA polymerase II general transcription initiation factor activity"/>
    <property type="evidence" value="ECO:0007669"/>
    <property type="project" value="InterPro"/>
</dbReference>
<reference evidence="2 3" key="1">
    <citation type="submission" date="2018-11" db="EMBL/GenBank/DDBJ databases">
        <authorList>
            <person name="Lopez-Roques C."/>
            <person name="Donnadieu C."/>
            <person name="Bouchez O."/>
            <person name="Klopp C."/>
            <person name="Cabau C."/>
            <person name="Zahm M."/>
        </authorList>
    </citation>
    <scope>NUCLEOTIDE SEQUENCE [LARGE SCALE GENOMIC DNA]</scope>
    <source>
        <strain evidence="2">RS831</strain>
        <tissue evidence="2">Whole body</tissue>
    </source>
</reference>
<dbReference type="PANTHER" id="PTHR15132">
    <property type="entry name" value="SNRNA-ACTIVATING PROTEIN COMPLEX SUBUNIT 2"/>
    <property type="match status" value="1"/>
</dbReference>
<dbReference type="AlphaFoldDB" id="A0A437CD98"/>
<feature type="region of interest" description="Disordered" evidence="1">
    <location>
        <begin position="343"/>
        <end position="389"/>
    </location>
</feature>
<dbReference type="PANTHER" id="PTHR15132:SF1">
    <property type="entry name" value="SNRNA-ACTIVATING PROTEIN COMPLEX SUBUNIT 2"/>
    <property type="match status" value="1"/>
</dbReference>
<evidence type="ECO:0000256" key="1">
    <source>
        <dbReference type="SAM" id="MobiDB-lite"/>
    </source>
</evidence>